<dbReference type="InterPro" id="IPR051268">
    <property type="entry name" value="Type-I_R_enzyme_R_subunit"/>
</dbReference>
<protein>
    <recommendedName>
        <fullName evidence="2">Restriction endonuclease type I HsdR second RecA-like helicase domain-containing protein</fullName>
    </recommendedName>
</protein>
<dbReference type="PANTHER" id="PTHR30195">
    <property type="entry name" value="TYPE I SITE-SPECIFIC DEOXYRIBONUCLEASE PROTEIN SUBUNIT M AND R"/>
    <property type="match status" value="1"/>
</dbReference>
<dbReference type="PANTHER" id="PTHR30195:SF15">
    <property type="entry name" value="TYPE I RESTRICTION ENZYME HINDI ENDONUCLEASE SUBUNIT"/>
    <property type="match status" value="1"/>
</dbReference>
<dbReference type="Pfam" id="PF13549">
    <property type="entry name" value="ATP-grasp_5"/>
    <property type="match status" value="1"/>
</dbReference>
<dbReference type="InterPro" id="IPR027417">
    <property type="entry name" value="P-loop_NTPase"/>
</dbReference>
<gene>
    <name evidence="3" type="ORF">LCGC14_2086380</name>
</gene>
<dbReference type="Pfam" id="PF22679">
    <property type="entry name" value="T1R_D3-like"/>
    <property type="match status" value="1"/>
</dbReference>
<organism evidence="3">
    <name type="scientific">marine sediment metagenome</name>
    <dbReference type="NCBI Taxonomy" id="412755"/>
    <lineage>
        <taxon>unclassified sequences</taxon>
        <taxon>metagenomes</taxon>
        <taxon>ecological metagenomes</taxon>
    </lineage>
</organism>
<dbReference type="GO" id="GO:0009307">
    <property type="term" value="P:DNA restriction-modification system"/>
    <property type="evidence" value="ECO:0007669"/>
    <property type="project" value="UniProtKB-KW"/>
</dbReference>
<dbReference type="InterPro" id="IPR055180">
    <property type="entry name" value="HsdR_RecA-like_helicase_dom_2"/>
</dbReference>
<reference evidence="3" key="1">
    <citation type="journal article" date="2015" name="Nature">
        <title>Complex archaea that bridge the gap between prokaryotes and eukaryotes.</title>
        <authorList>
            <person name="Spang A."/>
            <person name="Saw J.H."/>
            <person name="Jorgensen S.L."/>
            <person name="Zaremba-Niedzwiedzka K."/>
            <person name="Martijn J."/>
            <person name="Lind A.E."/>
            <person name="van Eijk R."/>
            <person name="Schleper C."/>
            <person name="Guy L."/>
            <person name="Ettema T.J."/>
        </authorList>
    </citation>
    <scope>NUCLEOTIDE SEQUENCE</scope>
</reference>
<evidence type="ECO:0000313" key="3">
    <source>
        <dbReference type="EMBL" id="KKL72288.1"/>
    </source>
</evidence>
<keyword evidence="1" id="KW-0680">Restriction system</keyword>
<dbReference type="Gene3D" id="3.40.50.300">
    <property type="entry name" value="P-loop containing nucleotide triphosphate hydrolases"/>
    <property type="match status" value="1"/>
</dbReference>
<sequence>QKDVEEMIGEIKGKILIRGFRGKPPLDEKSFIQTLLKIGQLGIDAAGLYESMDFNPLLLTRQETVALDAKVILTKDAMEAVKSRFKNPEDPLKMVIVRDMWLTGFDAPCAHTMYVDKIMKGHNLMQAIARVNRVF</sequence>
<dbReference type="AlphaFoldDB" id="A0A0F9EDZ9"/>
<feature type="non-terminal residue" evidence="3">
    <location>
        <position position="1"/>
    </location>
</feature>
<comment type="caution">
    <text evidence="3">The sequence shown here is derived from an EMBL/GenBank/DDBJ whole genome shotgun (WGS) entry which is preliminary data.</text>
</comment>
<dbReference type="CDD" id="cd18800">
    <property type="entry name" value="SF2_C_EcoR124I-like"/>
    <property type="match status" value="1"/>
</dbReference>
<evidence type="ECO:0000259" key="2">
    <source>
        <dbReference type="Pfam" id="PF22679"/>
    </source>
</evidence>
<proteinExistence type="predicted"/>
<accession>A0A0F9EDZ9</accession>
<evidence type="ECO:0000256" key="1">
    <source>
        <dbReference type="ARBA" id="ARBA00022747"/>
    </source>
</evidence>
<dbReference type="EMBL" id="LAZR01025319">
    <property type="protein sequence ID" value="KKL72288.1"/>
    <property type="molecule type" value="Genomic_DNA"/>
</dbReference>
<name>A0A0F9EDZ9_9ZZZZ</name>
<feature type="domain" description="Restriction endonuclease type I HsdR second RecA-like helicase" evidence="2">
    <location>
        <begin position="76"/>
        <end position="135"/>
    </location>
</feature>